<gene>
    <name evidence="1" type="ORF">PXEA_LOCUS15544</name>
</gene>
<organism evidence="1 2">
    <name type="scientific">Protopolystoma xenopodis</name>
    <dbReference type="NCBI Taxonomy" id="117903"/>
    <lineage>
        <taxon>Eukaryota</taxon>
        <taxon>Metazoa</taxon>
        <taxon>Spiralia</taxon>
        <taxon>Lophotrochozoa</taxon>
        <taxon>Platyhelminthes</taxon>
        <taxon>Monogenea</taxon>
        <taxon>Polyopisthocotylea</taxon>
        <taxon>Polystomatidea</taxon>
        <taxon>Polystomatidae</taxon>
        <taxon>Protopolystoma</taxon>
    </lineage>
</organism>
<protein>
    <submittedName>
        <fullName evidence="1">Uncharacterized protein</fullName>
    </submittedName>
</protein>
<name>A0A3S5CMZ1_9PLAT</name>
<evidence type="ECO:0000313" key="1">
    <source>
        <dbReference type="EMBL" id="VEL22104.1"/>
    </source>
</evidence>
<sequence length="116" mass="12771">MVVKWYRRGVDESVMAYFWRELVLSTAQTGIELAFGSCSRAAANRYFYCDIVKASIHLTVSTVGKAICMENVQIVSTPSRTTSTQDGEKGTSVISANWKERTNLAMPPTCHVAGCI</sequence>
<keyword evidence="2" id="KW-1185">Reference proteome</keyword>
<accession>A0A3S5CMZ1</accession>
<dbReference type="Proteomes" id="UP000784294">
    <property type="component" value="Unassembled WGS sequence"/>
</dbReference>
<dbReference type="AlphaFoldDB" id="A0A3S5CMZ1"/>
<comment type="caution">
    <text evidence="1">The sequence shown here is derived from an EMBL/GenBank/DDBJ whole genome shotgun (WGS) entry which is preliminary data.</text>
</comment>
<proteinExistence type="predicted"/>
<dbReference type="EMBL" id="CAAALY010054726">
    <property type="protein sequence ID" value="VEL22104.1"/>
    <property type="molecule type" value="Genomic_DNA"/>
</dbReference>
<evidence type="ECO:0000313" key="2">
    <source>
        <dbReference type="Proteomes" id="UP000784294"/>
    </source>
</evidence>
<reference evidence="1" key="1">
    <citation type="submission" date="2018-11" db="EMBL/GenBank/DDBJ databases">
        <authorList>
            <consortium name="Pathogen Informatics"/>
        </authorList>
    </citation>
    <scope>NUCLEOTIDE SEQUENCE</scope>
</reference>